<dbReference type="Gene3D" id="1.10.260.40">
    <property type="entry name" value="lambda repressor-like DNA-binding domains"/>
    <property type="match status" value="1"/>
</dbReference>
<reference evidence="5 6" key="1">
    <citation type="journal article" date="2015" name="Genome Announc.">
        <title>Expanding the biotechnology potential of lactobacilli through comparative genomics of 213 strains and associated genera.</title>
        <authorList>
            <person name="Sun Z."/>
            <person name="Harris H.M."/>
            <person name="McCann A."/>
            <person name="Guo C."/>
            <person name="Argimon S."/>
            <person name="Zhang W."/>
            <person name="Yang X."/>
            <person name="Jeffery I.B."/>
            <person name="Cooney J.C."/>
            <person name="Kagawa T.F."/>
            <person name="Liu W."/>
            <person name="Song Y."/>
            <person name="Salvetti E."/>
            <person name="Wrobel A."/>
            <person name="Rasinkangas P."/>
            <person name="Parkhill J."/>
            <person name="Rea M.C."/>
            <person name="O'Sullivan O."/>
            <person name="Ritari J."/>
            <person name="Douillard F.P."/>
            <person name="Paul Ross R."/>
            <person name="Yang R."/>
            <person name="Briner A.E."/>
            <person name="Felis G.E."/>
            <person name="de Vos W.M."/>
            <person name="Barrangou R."/>
            <person name="Klaenhammer T.R."/>
            <person name="Caufield P.W."/>
            <person name="Cui Y."/>
            <person name="Zhang H."/>
            <person name="O'Toole P.W."/>
        </authorList>
    </citation>
    <scope>NUCLEOTIDE SEQUENCE [LARGE SCALE GENOMIC DNA]</scope>
    <source>
        <strain evidence="5 6">DSM 13238</strain>
    </source>
</reference>
<dbReference type="Pfam" id="PF13377">
    <property type="entry name" value="Peripla_BP_3"/>
    <property type="match status" value="1"/>
</dbReference>
<dbReference type="GO" id="GO:0003700">
    <property type="term" value="F:DNA-binding transcription factor activity"/>
    <property type="evidence" value="ECO:0007669"/>
    <property type="project" value="TreeGrafter"/>
</dbReference>
<dbReference type="Pfam" id="PF00356">
    <property type="entry name" value="LacI"/>
    <property type="match status" value="1"/>
</dbReference>
<proteinExistence type="predicted"/>
<dbReference type="Gene3D" id="3.40.50.2300">
    <property type="match status" value="2"/>
</dbReference>
<dbReference type="EMBL" id="AZES01000151">
    <property type="protein sequence ID" value="KRL28849.1"/>
    <property type="molecule type" value="Genomic_DNA"/>
</dbReference>
<sequence length="340" mass="37940">MATIKEIAKKAGVGVGTVSRYLNDHPYVSEDKRKKIQAAIDELDYTPSAIATQLRSQSTKNIGVLVSRLANPFFAELFDAIERKLNLYGYQVLVSQTHDDSAAEQRFLDQLKNHQVDGVILASVENHELVRSFAQAYPQKVILLNEENKYRDIQSVTLNHYQATLDALNYLFTQGHRHFVYVTGGNYTVKSHGYSRTKAFQDFTKQHQLSIDPDWLFSQKHTATDGQEIARNLIKNSKNTLPDAIFTNSDEVAIGLIDELQKNNISVPKDIAVIGYDDQPFARFAAVPLTTIRQPISAMANKAVNILLKNLTGQDVPENITNEDLKLKGCSSNQVDGGSS</sequence>
<dbReference type="PROSITE" id="PS00356">
    <property type="entry name" value="HTH_LACI_1"/>
    <property type="match status" value="1"/>
</dbReference>
<feature type="domain" description="HTH lacI-type" evidence="4">
    <location>
        <begin position="2"/>
        <end position="56"/>
    </location>
</feature>
<dbReference type="Proteomes" id="UP000051908">
    <property type="component" value="Unassembled WGS sequence"/>
</dbReference>
<keyword evidence="6" id="KW-1185">Reference proteome</keyword>
<dbReference type="PANTHER" id="PTHR30146">
    <property type="entry name" value="LACI-RELATED TRANSCRIPTIONAL REPRESSOR"/>
    <property type="match status" value="1"/>
</dbReference>
<keyword evidence="1" id="KW-0805">Transcription regulation</keyword>
<dbReference type="SUPFAM" id="SSF53822">
    <property type="entry name" value="Periplasmic binding protein-like I"/>
    <property type="match status" value="1"/>
</dbReference>
<dbReference type="OrthoDB" id="9796186at2"/>
<dbReference type="SMART" id="SM00354">
    <property type="entry name" value="HTH_LACI"/>
    <property type="match status" value="1"/>
</dbReference>
<dbReference type="InterPro" id="IPR028082">
    <property type="entry name" value="Peripla_BP_I"/>
</dbReference>
<dbReference type="InterPro" id="IPR010982">
    <property type="entry name" value="Lambda_DNA-bd_dom_sf"/>
</dbReference>
<dbReference type="PANTHER" id="PTHR30146:SF105">
    <property type="entry name" value="CATABOLITE CONTROL PROTEIN B"/>
    <property type="match status" value="1"/>
</dbReference>
<dbReference type="CDD" id="cd06286">
    <property type="entry name" value="PBP1_CcpB-like"/>
    <property type="match status" value="1"/>
</dbReference>
<accession>A0A0R1P8N0</accession>
<dbReference type="InterPro" id="IPR000843">
    <property type="entry name" value="HTH_LacI"/>
</dbReference>
<dbReference type="InterPro" id="IPR046335">
    <property type="entry name" value="LacI/GalR-like_sensor"/>
</dbReference>
<evidence type="ECO:0000256" key="3">
    <source>
        <dbReference type="ARBA" id="ARBA00023163"/>
    </source>
</evidence>
<evidence type="ECO:0000259" key="4">
    <source>
        <dbReference type="PROSITE" id="PS50932"/>
    </source>
</evidence>
<dbReference type="PROSITE" id="PS50932">
    <property type="entry name" value="HTH_LACI_2"/>
    <property type="match status" value="1"/>
</dbReference>
<comment type="caution">
    <text evidence="5">The sequence shown here is derived from an EMBL/GenBank/DDBJ whole genome shotgun (WGS) entry which is preliminary data.</text>
</comment>
<dbReference type="CDD" id="cd01392">
    <property type="entry name" value="HTH_LacI"/>
    <property type="match status" value="1"/>
</dbReference>
<dbReference type="GeneID" id="96668921"/>
<gene>
    <name evidence="5" type="ORF">FD33_GL001354</name>
</gene>
<dbReference type="PATRIC" id="fig|1122151.5.peg.1406"/>
<evidence type="ECO:0000313" key="6">
    <source>
        <dbReference type="Proteomes" id="UP000051908"/>
    </source>
</evidence>
<dbReference type="AlphaFoldDB" id="A0A0R1P8N0"/>
<name>A0A0R1P8N0_9LACO</name>
<evidence type="ECO:0000313" key="5">
    <source>
        <dbReference type="EMBL" id="KRL28849.1"/>
    </source>
</evidence>
<protein>
    <submittedName>
        <fullName evidence="5">Transcription regulator</fullName>
    </submittedName>
</protein>
<dbReference type="GO" id="GO:0000976">
    <property type="term" value="F:transcription cis-regulatory region binding"/>
    <property type="evidence" value="ECO:0007669"/>
    <property type="project" value="TreeGrafter"/>
</dbReference>
<dbReference type="RefSeq" id="WP_056955985.1">
    <property type="nucleotide sequence ID" value="NZ_AZES01000151.1"/>
</dbReference>
<organism evidence="5 6">
    <name type="scientific">Companilactobacillus paralimentarius DSM 13238 = JCM 10415</name>
    <dbReference type="NCBI Taxonomy" id="1122151"/>
    <lineage>
        <taxon>Bacteria</taxon>
        <taxon>Bacillati</taxon>
        <taxon>Bacillota</taxon>
        <taxon>Bacilli</taxon>
        <taxon>Lactobacillales</taxon>
        <taxon>Lactobacillaceae</taxon>
        <taxon>Companilactobacillus</taxon>
    </lineage>
</organism>
<evidence type="ECO:0000256" key="1">
    <source>
        <dbReference type="ARBA" id="ARBA00023015"/>
    </source>
</evidence>
<keyword evidence="2" id="KW-0238">DNA-binding</keyword>
<evidence type="ECO:0000256" key="2">
    <source>
        <dbReference type="ARBA" id="ARBA00023125"/>
    </source>
</evidence>
<keyword evidence="3" id="KW-0804">Transcription</keyword>
<dbReference type="SUPFAM" id="SSF47413">
    <property type="entry name" value="lambda repressor-like DNA-binding domains"/>
    <property type="match status" value="1"/>
</dbReference>